<name>A0A0C3CMN6_OIDMZ</name>
<organism evidence="3 4">
    <name type="scientific">Oidiodendron maius (strain Zn)</name>
    <dbReference type="NCBI Taxonomy" id="913774"/>
    <lineage>
        <taxon>Eukaryota</taxon>
        <taxon>Fungi</taxon>
        <taxon>Dikarya</taxon>
        <taxon>Ascomycota</taxon>
        <taxon>Pezizomycotina</taxon>
        <taxon>Leotiomycetes</taxon>
        <taxon>Leotiomycetes incertae sedis</taxon>
        <taxon>Myxotrichaceae</taxon>
        <taxon>Oidiodendron</taxon>
    </lineage>
</organism>
<dbReference type="AlphaFoldDB" id="A0A0C3CMN6"/>
<accession>A0A0C3CMN6</accession>
<evidence type="ECO:0000313" key="4">
    <source>
        <dbReference type="Proteomes" id="UP000054321"/>
    </source>
</evidence>
<evidence type="ECO:0000313" key="3">
    <source>
        <dbReference type="EMBL" id="KIN00249.1"/>
    </source>
</evidence>
<gene>
    <name evidence="3" type="ORF">OIDMADRAFT_54847</name>
</gene>
<keyword evidence="4" id="KW-1185">Reference proteome</keyword>
<feature type="compositionally biased region" description="Basic and acidic residues" evidence="1">
    <location>
        <begin position="54"/>
        <end position="66"/>
    </location>
</feature>
<feature type="domain" description="Rhodanese" evidence="2">
    <location>
        <begin position="176"/>
        <end position="192"/>
    </location>
</feature>
<proteinExistence type="predicted"/>
<feature type="region of interest" description="Disordered" evidence="1">
    <location>
        <begin position="50"/>
        <end position="119"/>
    </location>
</feature>
<protein>
    <recommendedName>
        <fullName evidence="2">Rhodanese domain-containing protein</fullName>
    </recommendedName>
</protein>
<feature type="compositionally biased region" description="Polar residues" evidence="1">
    <location>
        <begin position="71"/>
        <end position="81"/>
    </location>
</feature>
<dbReference type="HOGENOM" id="CLU_1321243_0_0_1"/>
<dbReference type="Proteomes" id="UP000054321">
    <property type="component" value="Unassembled WGS sequence"/>
</dbReference>
<feature type="compositionally biased region" description="Basic and acidic residues" evidence="1">
    <location>
        <begin position="101"/>
        <end position="113"/>
    </location>
</feature>
<dbReference type="InParanoid" id="A0A0C3CMN6"/>
<evidence type="ECO:0000259" key="2">
    <source>
        <dbReference type="PROSITE" id="PS50206"/>
    </source>
</evidence>
<reference evidence="4" key="2">
    <citation type="submission" date="2015-01" db="EMBL/GenBank/DDBJ databases">
        <title>Evolutionary Origins and Diversification of the Mycorrhizal Mutualists.</title>
        <authorList>
            <consortium name="DOE Joint Genome Institute"/>
            <consortium name="Mycorrhizal Genomics Consortium"/>
            <person name="Kohler A."/>
            <person name="Kuo A."/>
            <person name="Nagy L.G."/>
            <person name="Floudas D."/>
            <person name="Copeland A."/>
            <person name="Barry K.W."/>
            <person name="Cichocki N."/>
            <person name="Veneault-Fourrey C."/>
            <person name="LaButti K."/>
            <person name="Lindquist E.A."/>
            <person name="Lipzen A."/>
            <person name="Lundell T."/>
            <person name="Morin E."/>
            <person name="Murat C."/>
            <person name="Riley R."/>
            <person name="Ohm R."/>
            <person name="Sun H."/>
            <person name="Tunlid A."/>
            <person name="Henrissat B."/>
            <person name="Grigoriev I.V."/>
            <person name="Hibbett D.S."/>
            <person name="Martin F."/>
        </authorList>
    </citation>
    <scope>NUCLEOTIDE SEQUENCE [LARGE SCALE GENOMIC DNA]</scope>
    <source>
        <strain evidence="4">Zn</strain>
    </source>
</reference>
<dbReference type="InterPro" id="IPR001763">
    <property type="entry name" value="Rhodanese-like_dom"/>
</dbReference>
<reference evidence="3 4" key="1">
    <citation type="submission" date="2014-04" db="EMBL/GenBank/DDBJ databases">
        <authorList>
            <consortium name="DOE Joint Genome Institute"/>
            <person name="Kuo A."/>
            <person name="Martino E."/>
            <person name="Perotto S."/>
            <person name="Kohler A."/>
            <person name="Nagy L.G."/>
            <person name="Floudas D."/>
            <person name="Copeland A."/>
            <person name="Barry K.W."/>
            <person name="Cichocki N."/>
            <person name="Veneault-Fourrey C."/>
            <person name="LaButti K."/>
            <person name="Lindquist E.A."/>
            <person name="Lipzen A."/>
            <person name="Lundell T."/>
            <person name="Morin E."/>
            <person name="Murat C."/>
            <person name="Sun H."/>
            <person name="Tunlid A."/>
            <person name="Henrissat B."/>
            <person name="Grigoriev I.V."/>
            <person name="Hibbett D.S."/>
            <person name="Martin F."/>
            <person name="Nordberg H.P."/>
            <person name="Cantor M.N."/>
            <person name="Hua S.X."/>
        </authorList>
    </citation>
    <scope>NUCLEOTIDE SEQUENCE [LARGE SCALE GENOMIC DNA]</scope>
    <source>
        <strain evidence="3 4">Zn</strain>
    </source>
</reference>
<evidence type="ECO:0000256" key="1">
    <source>
        <dbReference type="SAM" id="MobiDB-lite"/>
    </source>
</evidence>
<dbReference type="EMBL" id="KN832877">
    <property type="protein sequence ID" value="KIN00249.1"/>
    <property type="molecule type" value="Genomic_DNA"/>
</dbReference>
<dbReference type="PROSITE" id="PS50206">
    <property type="entry name" value="RHODANESE_3"/>
    <property type="match status" value="1"/>
</dbReference>
<feature type="compositionally biased region" description="Basic residues" evidence="1">
    <location>
        <begin position="89"/>
        <end position="100"/>
    </location>
</feature>
<sequence>MLLRVFEGPAGVRRAGLRCWRGREGSWARLSEGIGAVGRSRGVWIERAASRGKGVSEWKQRHERSSKSRGQRTQGDQQTNGLKEEKVVKGRRGGTKAKKKITNEEERNGRESTPESGDVLDVGLHERDVEPFAPPPHPGCEDARIPRCQDSTLPGFQRAVDTRAVPDTRSERSCFYGGGWDGWREEGPEDGELAARAKSGAMFTMGIR</sequence>